<keyword evidence="1" id="KW-1133">Transmembrane helix</keyword>
<feature type="transmembrane region" description="Helical" evidence="1">
    <location>
        <begin position="48"/>
        <end position="68"/>
    </location>
</feature>
<dbReference type="OrthoDB" id="10009745at2"/>
<proteinExistence type="predicted"/>
<dbReference type="AlphaFoldDB" id="A0A2K1QCT7"/>
<sequence>MNNFIESIHCRARWNIIDEIKNELDKLGQKNERGPLCYSVGNLEYINIALPIATTLIGGVVGVIVSFVNRGKKVRIVFDGNKIKEIDASNCNPDEIVATIQKIKAIDILE</sequence>
<evidence type="ECO:0000313" key="2">
    <source>
        <dbReference type="EMBL" id="PNS12853.1"/>
    </source>
</evidence>
<keyword evidence="3" id="KW-1185">Reference proteome</keyword>
<protein>
    <submittedName>
        <fullName evidence="2">Uncharacterized protein</fullName>
    </submittedName>
</protein>
<dbReference type="EMBL" id="NWUO01000002">
    <property type="protein sequence ID" value="PNS12853.1"/>
    <property type="molecule type" value="Genomic_DNA"/>
</dbReference>
<comment type="caution">
    <text evidence="2">The sequence shown here is derived from an EMBL/GenBank/DDBJ whole genome shotgun (WGS) entry which is preliminary data.</text>
</comment>
<evidence type="ECO:0000313" key="3">
    <source>
        <dbReference type="Proteomes" id="UP000236345"/>
    </source>
</evidence>
<dbReference type="Proteomes" id="UP000236345">
    <property type="component" value="Unassembled WGS sequence"/>
</dbReference>
<keyword evidence="1" id="KW-0812">Transmembrane</keyword>
<accession>A0A2K1QCT7</accession>
<keyword evidence="1" id="KW-0472">Membrane</keyword>
<organism evidence="2 3">
    <name type="scientific">Mixta theicola</name>
    <dbReference type="NCBI Taxonomy" id="1458355"/>
    <lineage>
        <taxon>Bacteria</taxon>
        <taxon>Pseudomonadati</taxon>
        <taxon>Pseudomonadota</taxon>
        <taxon>Gammaproteobacteria</taxon>
        <taxon>Enterobacterales</taxon>
        <taxon>Erwiniaceae</taxon>
        <taxon>Mixta</taxon>
    </lineage>
</organism>
<dbReference type="RefSeq" id="WP_103058323.1">
    <property type="nucleotide sequence ID" value="NZ_BSOF01000026.1"/>
</dbReference>
<reference evidence="3" key="1">
    <citation type="submission" date="2017-09" db="EMBL/GenBank/DDBJ databases">
        <authorList>
            <person name="Palmer M."/>
            <person name="Steenkamp E.T."/>
            <person name="Coetzee M.P."/>
            <person name="Avontuur J.R."/>
            <person name="Van Zyl E."/>
            <person name="Chan W.-Y."/>
            <person name="Blom J."/>
            <person name="Venter S.N."/>
        </authorList>
    </citation>
    <scope>NUCLEOTIDE SEQUENCE [LARGE SCALE GENOMIC DNA]</scope>
    <source>
        <strain evidence="3">QC88-366</strain>
    </source>
</reference>
<gene>
    <name evidence="2" type="ORF">COO59_02730</name>
</gene>
<name>A0A2K1QCT7_9GAMM</name>
<evidence type="ECO:0000256" key="1">
    <source>
        <dbReference type="SAM" id="Phobius"/>
    </source>
</evidence>